<reference evidence="1" key="1">
    <citation type="journal article" date="2021" name="Environ. Microbiol.">
        <title>Gene family expansions and transcriptome signatures uncover fungal adaptations to wood decay.</title>
        <authorList>
            <person name="Hage H."/>
            <person name="Miyauchi S."/>
            <person name="Viragh M."/>
            <person name="Drula E."/>
            <person name="Min B."/>
            <person name="Chaduli D."/>
            <person name="Navarro D."/>
            <person name="Favel A."/>
            <person name="Norest M."/>
            <person name="Lesage-Meessen L."/>
            <person name="Balint B."/>
            <person name="Merenyi Z."/>
            <person name="de Eugenio L."/>
            <person name="Morin E."/>
            <person name="Martinez A.T."/>
            <person name="Baldrian P."/>
            <person name="Stursova M."/>
            <person name="Martinez M.J."/>
            <person name="Novotny C."/>
            <person name="Magnuson J.K."/>
            <person name="Spatafora J.W."/>
            <person name="Maurice S."/>
            <person name="Pangilinan J."/>
            <person name="Andreopoulos W."/>
            <person name="LaButti K."/>
            <person name="Hundley H."/>
            <person name="Na H."/>
            <person name="Kuo A."/>
            <person name="Barry K."/>
            <person name="Lipzen A."/>
            <person name="Henrissat B."/>
            <person name="Riley R."/>
            <person name="Ahrendt S."/>
            <person name="Nagy L.G."/>
            <person name="Grigoriev I.V."/>
            <person name="Martin F."/>
            <person name="Rosso M.N."/>
        </authorList>
    </citation>
    <scope>NUCLEOTIDE SEQUENCE</scope>
    <source>
        <strain evidence="1">CBS 384.51</strain>
    </source>
</reference>
<proteinExistence type="predicted"/>
<comment type="caution">
    <text evidence="1">The sequence shown here is derived from an EMBL/GenBank/DDBJ whole genome shotgun (WGS) entry which is preliminary data.</text>
</comment>
<gene>
    <name evidence="1" type="ORF">BDY19DRAFT_164165</name>
</gene>
<name>A0ACB8U3V0_9APHY</name>
<organism evidence="1 2">
    <name type="scientific">Irpex rosettiformis</name>
    <dbReference type="NCBI Taxonomy" id="378272"/>
    <lineage>
        <taxon>Eukaryota</taxon>
        <taxon>Fungi</taxon>
        <taxon>Dikarya</taxon>
        <taxon>Basidiomycota</taxon>
        <taxon>Agaricomycotina</taxon>
        <taxon>Agaricomycetes</taxon>
        <taxon>Polyporales</taxon>
        <taxon>Irpicaceae</taxon>
        <taxon>Irpex</taxon>
    </lineage>
</organism>
<dbReference type="Proteomes" id="UP001055072">
    <property type="component" value="Unassembled WGS sequence"/>
</dbReference>
<accession>A0ACB8U3V0</accession>
<protein>
    <submittedName>
        <fullName evidence="1">Uncharacterized protein</fullName>
    </submittedName>
</protein>
<sequence length="268" mass="29096">MRRGEISPEAKKTFISLSRPLPIEDGLLPTELFPLRNEVDRANAARLASLTGPSVKYEARDSGAAPPEKRARLLDSTVATRMLELKQDSQVMLIKNVDETLVNGTVGKILGFYNVHACLASAGLPSTESSSPVKKESTPKPKPLSQESSLSKATGSVRNVQVGPDGRTPLSLIKHAENKENSTTSSSVPLSSKAKGKAKDEELYPLVEFRTSQGKEIVLVVRDEFRYEDNEGKLLARRVQVTSFLHQESSSAHVLPDTIGASMGHVHS</sequence>
<keyword evidence="2" id="KW-1185">Reference proteome</keyword>
<evidence type="ECO:0000313" key="1">
    <source>
        <dbReference type="EMBL" id="KAI0089023.1"/>
    </source>
</evidence>
<evidence type="ECO:0000313" key="2">
    <source>
        <dbReference type="Proteomes" id="UP001055072"/>
    </source>
</evidence>
<dbReference type="EMBL" id="MU274912">
    <property type="protein sequence ID" value="KAI0089023.1"/>
    <property type="molecule type" value="Genomic_DNA"/>
</dbReference>